<dbReference type="Proteomes" id="UP000076407">
    <property type="component" value="Unassembled WGS sequence"/>
</dbReference>
<protein>
    <submittedName>
        <fullName evidence="2">Uncharacterized protein</fullName>
    </submittedName>
</protein>
<feature type="compositionally biased region" description="Basic and acidic residues" evidence="1">
    <location>
        <begin position="53"/>
        <end position="63"/>
    </location>
</feature>
<dbReference type="EnsemblMetazoa" id="AQUA014876-RA">
    <property type="protein sequence ID" value="AQUA014876-PA"/>
    <property type="gene ID" value="AQUA014876"/>
</dbReference>
<sequence>MKTVWLVIKNRAGCNIEKGSKQCTQTTSKQATMRATRTARRRERNNINCLQQERNREQQHEEL</sequence>
<evidence type="ECO:0000313" key="2">
    <source>
        <dbReference type="EnsemblMetazoa" id="AQUA014876-PA"/>
    </source>
</evidence>
<feature type="region of interest" description="Disordered" evidence="1">
    <location>
        <begin position="24"/>
        <end position="63"/>
    </location>
</feature>
<name>A0A182XSR9_ANOQN</name>
<evidence type="ECO:0000256" key="1">
    <source>
        <dbReference type="SAM" id="MobiDB-lite"/>
    </source>
</evidence>
<evidence type="ECO:0000313" key="3">
    <source>
        <dbReference type="Proteomes" id="UP000076407"/>
    </source>
</evidence>
<reference evidence="2" key="1">
    <citation type="submission" date="2020-05" db="UniProtKB">
        <authorList>
            <consortium name="EnsemblMetazoa"/>
        </authorList>
    </citation>
    <scope>IDENTIFICATION</scope>
    <source>
        <strain evidence="2">SANGQUA</strain>
    </source>
</reference>
<accession>A0A182XSR9</accession>
<proteinExistence type="predicted"/>
<organism evidence="2 3">
    <name type="scientific">Anopheles quadriannulatus</name>
    <name type="common">Mosquito</name>
    <dbReference type="NCBI Taxonomy" id="34691"/>
    <lineage>
        <taxon>Eukaryota</taxon>
        <taxon>Metazoa</taxon>
        <taxon>Ecdysozoa</taxon>
        <taxon>Arthropoda</taxon>
        <taxon>Hexapoda</taxon>
        <taxon>Insecta</taxon>
        <taxon>Pterygota</taxon>
        <taxon>Neoptera</taxon>
        <taxon>Endopterygota</taxon>
        <taxon>Diptera</taxon>
        <taxon>Nematocera</taxon>
        <taxon>Culicoidea</taxon>
        <taxon>Culicidae</taxon>
        <taxon>Anophelinae</taxon>
        <taxon>Anopheles</taxon>
    </lineage>
</organism>
<keyword evidence="3" id="KW-1185">Reference proteome</keyword>
<dbReference type="AlphaFoldDB" id="A0A182XSR9"/>